<dbReference type="InParanoid" id="Q2HBG4"/>
<reference evidence="2" key="1">
    <citation type="journal article" date="2015" name="Genome Announc.">
        <title>Draft genome sequence of the cellulolytic fungus Chaetomium globosum.</title>
        <authorList>
            <person name="Cuomo C.A."/>
            <person name="Untereiner W.A."/>
            <person name="Ma L.-J."/>
            <person name="Grabherr M."/>
            <person name="Birren B.W."/>
        </authorList>
    </citation>
    <scope>NUCLEOTIDE SEQUENCE [LARGE SCALE GENOMIC DNA]</scope>
    <source>
        <strain evidence="2">ATCC 6205 / CBS 148.51 / DSM 1962 / NBRC 6347 / NRRL 1970</strain>
    </source>
</reference>
<dbReference type="GeneID" id="4389236"/>
<dbReference type="VEuPathDB" id="FungiDB:CHGG_02440"/>
<dbReference type="AlphaFoldDB" id="Q2HBG4"/>
<proteinExistence type="predicted"/>
<evidence type="ECO:0000313" key="2">
    <source>
        <dbReference type="Proteomes" id="UP000001056"/>
    </source>
</evidence>
<dbReference type="EMBL" id="CH408030">
    <property type="protein sequence ID" value="EAQ90505.1"/>
    <property type="molecule type" value="Genomic_DNA"/>
</dbReference>
<gene>
    <name evidence="1" type="ORF">CHGG_02440</name>
</gene>
<sequence>MTDKPVEYTFKPSPASESYACYSDGNTILVLSTDHVDLGALKFAEGTALIYAETVTHFGGHIGSGKKRRMTGVPLPTEMGNMAAMVNQGDEVAILLVRKALVAMAATGQGRTYGTYRL</sequence>
<organism evidence="1 2">
    <name type="scientific">Chaetomium globosum (strain ATCC 6205 / CBS 148.51 / DSM 1962 / NBRC 6347 / NRRL 1970)</name>
    <name type="common">Soil fungus</name>
    <dbReference type="NCBI Taxonomy" id="306901"/>
    <lineage>
        <taxon>Eukaryota</taxon>
        <taxon>Fungi</taxon>
        <taxon>Dikarya</taxon>
        <taxon>Ascomycota</taxon>
        <taxon>Pezizomycotina</taxon>
        <taxon>Sordariomycetes</taxon>
        <taxon>Sordariomycetidae</taxon>
        <taxon>Sordariales</taxon>
        <taxon>Chaetomiaceae</taxon>
        <taxon>Chaetomium</taxon>
    </lineage>
</organism>
<protein>
    <submittedName>
        <fullName evidence="1">Uncharacterized protein</fullName>
    </submittedName>
</protein>
<dbReference type="HOGENOM" id="CLU_2072862_0_0_1"/>
<accession>Q2HBG4</accession>
<name>Q2HBG4_CHAGB</name>
<dbReference type="RefSeq" id="XP_001228956.1">
    <property type="nucleotide sequence ID" value="XM_001228955.1"/>
</dbReference>
<evidence type="ECO:0000313" key="1">
    <source>
        <dbReference type="EMBL" id="EAQ90505.1"/>
    </source>
</evidence>
<keyword evidence="2" id="KW-1185">Reference proteome</keyword>
<dbReference type="Proteomes" id="UP000001056">
    <property type="component" value="Unassembled WGS sequence"/>
</dbReference>